<feature type="transmembrane region" description="Helical" evidence="1">
    <location>
        <begin position="54"/>
        <end position="78"/>
    </location>
</feature>
<protein>
    <submittedName>
        <fullName evidence="2">Uncharacterized protein</fullName>
    </submittedName>
</protein>
<keyword evidence="1" id="KW-1133">Transmembrane helix</keyword>
<dbReference type="EMBL" id="FOPJ01000020">
    <property type="protein sequence ID" value="SFG86508.1"/>
    <property type="molecule type" value="Genomic_DNA"/>
</dbReference>
<evidence type="ECO:0000313" key="3">
    <source>
        <dbReference type="Proteomes" id="UP000199065"/>
    </source>
</evidence>
<dbReference type="AlphaFoldDB" id="A0A1I2VB22"/>
<keyword evidence="3" id="KW-1185">Reference proteome</keyword>
<keyword evidence="1" id="KW-0812">Transmembrane</keyword>
<organism evidence="2 3">
    <name type="scientific">Corynebacterium spheniscorum</name>
    <dbReference type="NCBI Taxonomy" id="185761"/>
    <lineage>
        <taxon>Bacteria</taxon>
        <taxon>Bacillati</taxon>
        <taxon>Actinomycetota</taxon>
        <taxon>Actinomycetes</taxon>
        <taxon>Mycobacteriales</taxon>
        <taxon>Corynebacteriaceae</taxon>
        <taxon>Corynebacterium</taxon>
    </lineage>
</organism>
<feature type="transmembrane region" description="Helical" evidence="1">
    <location>
        <begin position="12"/>
        <end position="34"/>
    </location>
</feature>
<proteinExistence type="predicted"/>
<sequence length="84" mass="9200">MTEFQASEPRSWVRIWAVLVAGTLLGSSIVPVLTWKLSHSSGWAGAFEHGRETIWSIGIPTVIAQTVVLGVIVLILFVKKRKTA</sequence>
<keyword evidence="1" id="KW-0472">Membrane</keyword>
<reference evidence="2 3" key="1">
    <citation type="submission" date="2016-10" db="EMBL/GenBank/DDBJ databases">
        <authorList>
            <person name="de Groot N.N."/>
        </authorList>
    </citation>
    <scope>NUCLEOTIDE SEQUENCE [LARGE SCALE GENOMIC DNA]</scope>
    <source>
        <strain>J11</strain>
        <strain evidence="3">PG 39</strain>
    </source>
</reference>
<evidence type="ECO:0000256" key="1">
    <source>
        <dbReference type="SAM" id="Phobius"/>
    </source>
</evidence>
<gene>
    <name evidence="2" type="ORF">SAMN05660282_02200</name>
</gene>
<accession>A0A1I2VB22</accession>
<evidence type="ECO:0000313" key="2">
    <source>
        <dbReference type="EMBL" id="SFG86508.1"/>
    </source>
</evidence>
<name>A0A1I2VB22_9CORY</name>
<dbReference type="Proteomes" id="UP000199065">
    <property type="component" value="Unassembled WGS sequence"/>
</dbReference>